<keyword evidence="5 10" id="KW-0418">Kinase</keyword>
<evidence type="ECO:0000256" key="4">
    <source>
        <dbReference type="ARBA" id="ARBA00022679"/>
    </source>
</evidence>
<dbReference type="InterPro" id="IPR005467">
    <property type="entry name" value="His_kinase_dom"/>
</dbReference>
<feature type="transmembrane region" description="Helical" evidence="8">
    <location>
        <begin position="159"/>
        <end position="184"/>
    </location>
</feature>
<reference evidence="10" key="1">
    <citation type="submission" date="2023-06" db="EMBL/GenBank/DDBJ databases">
        <title>Cytophagales bacterium Strain LB-30, isolated from soil.</title>
        <authorList>
            <person name="Liu B."/>
        </authorList>
    </citation>
    <scope>NUCLEOTIDE SEQUENCE</scope>
    <source>
        <strain evidence="10">LB-30</strain>
    </source>
</reference>
<keyword evidence="8" id="KW-0472">Membrane</keyword>
<gene>
    <name evidence="10" type="ORF">QWY31_11245</name>
</gene>
<dbReference type="Pfam" id="PF00512">
    <property type="entry name" value="HisKA"/>
    <property type="match status" value="1"/>
</dbReference>
<feature type="transmembrane region" description="Helical" evidence="8">
    <location>
        <begin position="136"/>
        <end position="153"/>
    </location>
</feature>
<dbReference type="PANTHER" id="PTHR43711">
    <property type="entry name" value="TWO-COMPONENT HISTIDINE KINASE"/>
    <property type="match status" value="1"/>
</dbReference>
<feature type="coiled-coil region" evidence="7">
    <location>
        <begin position="185"/>
        <end position="212"/>
    </location>
</feature>
<evidence type="ECO:0000256" key="7">
    <source>
        <dbReference type="SAM" id="Coils"/>
    </source>
</evidence>
<keyword evidence="8" id="KW-1133">Transmembrane helix</keyword>
<dbReference type="InterPro" id="IPR050736">
    <property type="entry name" value="Sensor_HK_Regulatory"/>
</dbReference>
<dbReference type="SMART" id="SM00387">
    <property type="entry name" value="HATPase_c"/>
    <property type="match status" value="1"/>
</dbReference>
<dbReference type="SMART" id="SM00388">
    <property type="entry name" value="HisKA"/>
    <property type="match status" value="1"/>
</dbReference>
<dbReference type="EMBL" id="JAUHJS010000005">
    <property type="protein sequence ID" value="MDN4166081.1"/>
    <property type="molecule type" value="Genomic_DNA"/>
</dbReference>
<dbReference type="GO" id="GO:0016301">
    <property type="term" value="F:kinase activity"/>
    <property type="evidence" value="ECO:0007669"/>
    <property type="project" value="UniProtKB-KW"/>
</dbReference>
<feature type="transmembrane region" description="Helical" evidence="8">
    <location>
        <begin position="56"/>
        <end position="78"/>
    </location>
</feature>
<evidence type="ECO:0000313" key="10">
    <source>
        <dbReference type="EMBL" id="MDN4166081.1"/>
    </source>
</evidence>
<dbReference type="RefSeq" id="WP_320004615.1">
    <property type="nucleotide sequence ID" value="NZ_JAUHJS010000005.1"/>
</dbReference>
<evidence type="ECO:0000256" key="1">
    <source>
        <dbReference type="ARBA" id="ARBA00000085"/>
    </source>
</evidence>
<keyword evidence="6" id="KW-0902">Two-component regulatory system</keyword>
<evidence type="ECO:0000256" key="2">
    <source>
        <dbReference type="ARBA" id="ARBA00012438"/>
    </source>
</evidence>
<evidence type="ECO:0000256" key="3">
    <source>
        <dbReference type="ARBA" id="ARBA00022553"/>
    </source>
</evidence>
<dbReference type="PROSITE" id="PS50109">
    <property type="entry name" value="HIS_KIN"/>
    <property type="match status" value="1"/>
</dbReference>
<protein>
    <recommendedName>
        <fullName evidence="2">histidine kinase</fullName>
        <ecNumber evidence="2">2.7.13.3</ecNumber>
    </recommendedName>
</protein>
<dbReference type="CDD" id="cd00082">
    <property type="entry name" value="HisKA"/>
    <property type="match status" value="1"/>
</dbReference>
<proteinExistence type="predicted"/>
<feature type="domain" description="Histidine kinase" evidence="9">
    <location>
        <begin position="222"/>
        <end position="438"/>
    </location>
</feature>
<sequence length="438" mass="49255">MYTFWQKLSNQGILEGQDAGLQGKIRIINQMTLVLALMAFSYLAVYFLFLQSREPIVNLSWFLIFYLGLLLLPLPVLLLNRVQWYLLSRYLLLLVLTALSVGNSYYVGYAYRTEFYFFILATGSFVIFDHWRYQAIAFFIESVGFILAVYFIAQAHPMAGFVLGSFVVRSVIAFFLLFLVLYLIQREAEKYNEEIEVKNMELSAERDEMVKMNFTKDKIFSIISHDLRSPIASLQAALSLLKSEHLGVDEFKKASIGLEKQVEQLHNSLNELLTWSKAQLHGINPEPTQFLIKPLIYGVVSVTKLAARNKKIIVTTNIPPDLEVFCDANMLHSVITNLITNAIKFTPVGGAVSIFCSGDSDKIMVHVEDTGVGIPSENMEKIFSSNVHFSTRGTNNEKGTGLGLLMCQEFVQKNNGTLEVSSEDGKGTLFSITLPAKG</sequence>
<dbReference type="InterPro" id="IPR036097">
    <property type="entry name" value="HisK_dim/P_sf"/>
</dbReference>
<evidence type="ECO:0000259" key="9">
    <source>
        <dbReference type="PROSITE" id="PS50109"/>
    </source>
</evidence>
<keyword evidence="4" id="KW-0808">Transferase</keyword>
<keyword evidence="8" id="KW-0812">Transmembrane</keyword>
<dbReference type="Proteomes" id="UP001168552">
    <property type="component" value="Unassembled WGS sequence"/>
</dbReference>
<dbReference type="Pfam" id="PF02518">
    <property type="entry name" value="HATPase_c"/>
    <property type="match status" value="1"/>
</dbReference>
<dbReference type="Gene3D" id="1.10.287.130">
    <property type="match status" value="1"/>
</dbReference>
<evidence type="ECO:0000256" key="6">
    <source>
        <dbReference type="ARBA" id="ARBA00023012"/>
    </source>
</evidence>
<evidence type="ECO:0000256" key="5">
    <source>
        <dbReference type="ARBA" id="ARBA00022777"/>
    </source>
</evidence>
<comment type="catalytic activity">
    <reaction evidence="1">
        <text>ATP + protein L-histidine = ADP + protein N-phospho-L-histidine.</text>
        <dbReference type="EC" id="2.7.13.3"/>
    </reaction>
</comment>
<keyword evidence="7" id="KW-0175">Coiled coil</keyword>
<dbReference type="InterPro" id="IPR003594">
    <property type="entry name" value="HATPase_dom"/>
</dbReference>
<dbReference type="SUPFAM" id="SSF47384">
    <property type="entry name" value="Homodimeric domain of signal transducing histidine kinase"/>
    <property type="match status" value="1"/>
</dbReference>
<dbReference type="SUPFAM" id="SSF55874">
    <property type="entry name" value="ATPase domain of HSP90 chaperone/DNA topoisomerase II/histidine kinase"/>
    <property type="match status" value="1"/>
</dbReference>
<comment type="caution">
    <text evidence="10">The sequence shown here is derived from an EMBL/GenBank/DDBJ whole genome shotgun (WGS) entry which is preliminary data.</text>
</comment>
<keyword evidence="11" id="KW-1185">Reference proteome</keyword>
<name>A0ABT8F6H6_9BACT</name>
<dbReference type="InterPro" id="IPR003661">
    <property type="entry name" value="HisK_dim/P_dom"/>
</dbReference>
<dbReference type="InterPro" id="IPR004358">
    <property type="entry name" value="Sig_transdc_His_kin-like_C"/>
</dbReference>
<dbReference type="PANTHER" id="PTHR43711:SF1">
    <property type="entry name" value="HISTIDINE KINASE 1"/>
    <property type="match status" value="1"/>
</dbReference>
<feature type="transmembrane region" description="Helical" evidence="8">
    <location>
        <begin position="31"/>
        <end position="50"/>
    </location>
</feature>
<keyword evidence="3" id="KW-0597">Phosphoprotein</keyword>
<dbReference type="InterPro" id="IPR036890">
    <property type="entry name" value="HATPase_C_sf"/>
</dbReference>
<accession>A0ABT8F6H6</accession>
<evidence type="ECO:0000256" key="8">
    <source>
        <dbReference type="SAM" id="Phobius"/>
    </source>
</evidence>
<dbReference type="PRINTS" id="PR00344">
    <property type="entry name" value="BCTRLSENSOR"/>
</dbReference>
<evidence type="ECO:0000313" key="11">
    <source>
        <dbReference type="Proteomes" id="UP001168552"/>
    </source>
</evidence>
<dbReference type="EC" id="2.7.13.3" evidence="2"/>
<dbReference type="CDD" id="cd00075">
    <property type="entry name" value="HATPase"/>
    <property type="match status" value="1"/>
</dbReference>
<organism evidence="10 11">
    <name type="scientific">Shiella aurantiaca</name>
    <dbReference type="NCBI Taxonomy" id="3058365"/>
    <lineage>
        <taxon>Bacteria</taxon>
        <taxon>Pseudomonadati</taxon>
        <taxon>Bacteroidota</taxon>
        <taxon>Cytophagia</taxon>
        <taxon>Cytophagales</taxon>
        <taxon>Shiellaceae</taxon>
        <taxon>Shiella</taxon>
    </lineage>
</organism>
<dbReference type="Gene3D" id="3.30.565.10">
    <property type="entry name" value="Histidine kinase-like ATPase, C-terminal domain"/>
    <property type="match status" value="1"/>
</dbReference>
<feature type="transmembrane region" description="Helical" evidence="8">
    <location>
        <begin position="90"/>
        <end position="109"/>
    </location>
</feature>